<organism evidence="2 3">
    <name type="scientific">Haloferax chudinovii</name>
    <dbReference type="NCBI Taxonomy" id="1109010"/>
    <lineage>
        <taxon>Archaea</taxon>
        <taxon>Methanobacteriati</taxon>
        <taxon>Methanobacteriota</taxon>
        <taxon>Stenosarchaea group</taxon>
        <taxon>Halobacteria</taxon>
        <taxon>Halobacteriales</taxon>
        <taxon>Haloferacaceae</taxon>
        <taxon>Haloferax</taxon>
    </lineage>
</organism>
<evidence type="ECO:0000313" key="3">
    <source>
        <dbReference type="Proteomes" id="UP001596460"/>
    </source>
</evidence>
<evidence type="ECO:0000256" key="1">
    <source>
        <dbReference type="SAM" id="Phobius"/>
    </source>
</evidence>
<protein>
    <submittedName>
        <fullName evidence="2">Uncharacterized protein</fullName>
    </submittedName>
</protein>
<dbReference type="Proteomes" id="UP001596460">
    <property type="component" value="Unassembled WGS sequence"/>
</dbReference>
<dbReference type="RefSeq" id="WP_390247528.1">
    <property type="nucleotide sequence ID" value="NZ_JBHTAB010000015.1"/>
</dbReference>
<accession>A0ABD5XJM4</accession>
<feature type="transmembrane region" description="Helical" evidence="1">
    <location>
        <begin position="12"/>
        <end position="36"/>
    </location>
</feature>
<dbReference type="EMBL" id="JBHTAB010000015">
    <property type="protein sequence ID" value="MFC7131405.1"/>
    <property type="molecule type" value="Genomic_DNA"/>
</dbReference>
<evidence type="ECO:0000313" key="2">
    <source>
        <dbReference type="EMBL" id="MFC7131405.1"/>
    </source>
</evidence>
<keyword evidence="1" id="KW-1133">Transmembrane helix</keyword>
<keyword evidence="3" id="KW-1185">Reference proteome</keyword>
<comment type="caution">
    <text evidence="2">The sequence shown here is derived from an EMBL/GenBank/DDBJ whole genome shotgun (WGS) entry which is preliminary data.</text>
</comment>
<sequence length="195" mass="20774">MYVFGGLQLLEYLSPLVLGGVYGLVWIGFNLVTVAARDATLVFSLAPVVARDVDRKGDRAKYLGTVFAYSLLGVGVAVSLFEVALLAILYGAVVGGALGDRLSTKPFQAEMLQFGLRHVVVVALGVVGSYVALRGPAQLLVRSEHLVGVALRTWPAGLQFAIDFVLGVLLGVVLGAVMMPLGLFHPFMFVVKRLD</sequence>
<feature type="transmembrane region" description="Helical" evidence="1">
    <location>
        <begin position="114"/>
        <end position="133"/>
    </location>
</feature>
<name>A0ABD5XJM4_9EURY</name>
<keyword evidence="1" id="KW-0812">Transmembrane</keyword>
<keyword evidence="1" id="KW-0472">Membrane</keyword>
<feature type="transmembrane region" description="Helical" evidence="1">
    <location>
        <begin position="160"/>
        <end position="184"/>
    </location>
</feature>
<proteinExistence type="predicted"/>
<gene>
    <name evidence="2" type="ORF">ACFQI8_18785</name>
</gene>
<dbReference type="AlphaFoldDB" id="A0ABD5XJM4"/>
<feature type="transmembrane region" description="Helical" evidence="1">
    <location>
        <begin position="66"/>
        <end position="93"/>
    </location>
</feature>
<reference evidence="2 3" key="1">
    <citation type="journal article" date="2019" name="Int. J. Syst. Evol. Microbiol.">
        <title>The Global Catalogue of Microorganisms (GCM) 10K type strain sequencing project: providing services to taxonomists for standard genome sequencing and annotation.</title>
        <authorList>
            <consortium name="The Broad Institute Genomics Platform"/>
            <consortium name="The Broad Institute Genome Sequencing Center for Infectious Disease"/>
            <person name="Wu L."/>
            <person name="Ma J."/>
        </authorList>
    </citation>
    <scope>NUCLEOTIDE SEQUENCE [LARGE SCALE GENOMIC DNA]</scope>
    <source>
        <strain evidence="2 3">DSM 26526</strain>
    </source>
</reference>